<evidence type="ECO:0000313" key="5">
    <source>
        <dbReference type="Proteomes" id="UP000317778"/>
    </source>
</evidence>
<feature type="compositionally biased region" description="Basic and acidic residues" evidence="2">
    <location>
        <begin position="264"/>
        <end position="273"/>
    </location>
</feature>
<sequence>MSGSLPFLLCMSADTTLVPYSQSTLDSLENICRTARHIFYSSPDGISFLVFCITIIAVVTGIAAAVFAFLTFRAERNYHTALKDARDNLKETEEIKQKVEEIKREAEEIKKEVEALVNESKVAIKITQERGRCLSRIAKEQSEALTPHVTTFADTLLASAEQLKLPMEMKKFVKTMTDGIMLYGSYSAEATRLFVAEGEAFDAAVKFFRMRGAASEEIVGHTINLLERRLKIEKEKSPPEQDIEVAEKLTQAITELKAQEESFKLQRTEAERRKGTKKSRKKKR</sequence>
<name>A0A532URS3_UNCT6</name>
<dbReference type="EMBL" id="NJBO01000031">
    <property type="protein sequence ID" value="TKJ37648.1"/>
    <property type="molecule type" value="Genomic_DNA"/>
</dbReference>
<dbReference type="AlphaFoldDB" id="A0A532URS3"/>
<comment type="caution">
    <text evidence="4">The sequence shown here is derived from an EMBL/GenBank/DDBJ whole genome shotgun (WGS) entry which is preliminary data.</text>
</comment>
<dbReference type="Proteomes" id="UP000317778">
    <property type="component" value="Unassembled WGS sequence"/>
</dbReference>
<reference evidence="4 5" key="1">
    <citation type="submission" date="2017-06" db="EMBL/GenBank/DDBJ databases">
        <title>Novel microbial phyla capable of carbon fixation and sulfur reduction in deep-sea sediments.</title>
        <authorList>
            <person name="Huang J."/>
            <person name="Baker B."/>
            <person name="Wang Y."/>
        </authorList>
    </citation>
    <scope>NUCLEOTIDE SEQUENCE [LARGE SCALE GENOMIC DNA]</scope>
    <source>
        <strain evidence="4">B3_TA06</strain>
    </source>
</reference>
<keyword evidence="3" id="KW-1133">Transmembrane helix</keyword>
<gene>
    <name evidence="4" type="ORF">CEE36_11020</name>
</gene>
<evidence type="ECO:0000313" key="4">
    <source>
        <dbReference type="EMBL" id="TKJ37648.1"/>
    </source>
</evidence>
<evidence type="ECO:0000256" key="3">
    <source>
        <dbReference type="SAM" id="Phobius"/>
    </source>
</evidence>
<feature type="region of interest" description="Disordered" evidence="2">
    <location>
        <begin position="264"/>
        <end position="284"/>
    </location>
</feature>
<keyword evidence="3" id="KW-0472">Membrane</keyword>
<accession>A0A532URS3</accession>
<feature type="compositionally biased region" description="Basic residues" evidence="2">
    <location>
        <begin position="274"/>
        <end position="284"/>
    </location>
</feature>
<feature type="coiled-coil region" evidence="1">
    <location>
        <begin position="82"/>
        <end position="119"/>
    </location>
</feature>
<evidence type="ECO:0000256" key="1">
    <source>
        <dbReference type="SAM" id="Coils"/>
    </source>
</evidence>
<evidence type="ECO:0000256" key="2">
    <source>
        <dbReference type="SAM" id="MobiDB-lite"/>
    </source>
</evidence>
<keyword evidence="3" id="KW-0812">Transmembrane</keyword>
<organism evidence="4 5">
    <name type="scientific">candidate division TA06 bacterium B3_TA06</name>
    <dbReference type="NCBI Taxonomy" id="2012487"/>
    <lineage>
        <taxon>Bacteria</taxon>
        <taxon>Bacteria division TA06</taxon>
    </lineage>
</organism>
<feature type="transmembrane region" description="Helical" evidence="3">
    <location>
        <begin position="46"/>
        <end position="70"/>
    </location>
</feature>
<keyword evidence="1" id="KW-0175">Coiled coil</keyword>
<proteinExistence type="predicted"/>
<protein>
    <submittedName>
        <fullName evidence="4">Uncharacterized protein</fullName>
    </submittedName>
</protein>